<comment type="caution">
    <text evidence="2">The sequence shown here is derived from an EMBL/GenBank/DDBJ whole genome shotgun (WGS) entry which is preliminary data.</text>
</comment>
<dbReference type="PANTHER" id="PTHR44809:SF1">
    <property type="entry name" value="PROTEIN O-MANNOSYL-TRANSFERASE TMTC1"/>
    <property type="match status" value="1"/>
</dbReference>
<proteinExistence type="predicted"/>
<dbReference type="PANTHER" id="PTHR44809">
    <property type="match status" value="1"/>
</dbReference>
<reference evidence="2 3" key="1">
    <citation type="submission" date="2014-02" db="EMBL/GenBank/DDBJ databases">
        <title>Draft Genome of Hylemonella gracilis isolated from the Niagara River.</title>
        <authorList>
            <person name="Pawlowski D.R."/>
            <person name="Koudelka G.B."/>
        </authorList>
    </citation>
    <scope>NUCLEOTIDE SEQUENCE [LARGE SCALE GENOMIC DNA]</scope>
    <source>
        <strain evidence="2 3">Niagara R</strain>
    </source>
</reference>
<evidence type="ECO:0000313" key="3">
    <source>
        <dbReference type="Proteomes" id="UP000023268"/>
    </source>
</evidence>
<dbReference type="GO" id="GO:0016757">
    <property type="term" value="F:glycosyltransferase activity"/>
    <property type="evidence" value="ECO:0007669"/>
    <property type="project" value="InterPro"/>
</dbReference>
<evidence type="ECO:0000313" key="2">
    <source>
        <dbReference type="EMBL" id="EYC51592.1"/>
    </source>
</evidence>
<keyword evidence="1" id="KW-0802">TPR repeat</keyword>
<gene>
    <name evidence="2" type="ORF">AZ34_11235</name>
</gene>
<dbReference type="eggNOG" id="COG0859">
    <property type="taxonomic scope" value="Bacteria"/>
</dbReference>
<dbReference type="AlphaFoldDB" id="A0A016XJ79"/>
<dbReference type="eggNOG" id="COG0457">
    <property type="taxonomic scope" value="Bacteria"/>
</dbReference>
<dbReference type="Gene3D" id="3.40.50.2000">
    <property type="entry name" value="Glycogen Phosphorylase B"/>
    <property type="match status" value="1"/>
</dbReference>
<sequence length="474" mass="51961">MVSPRATPAETVEQLFTRGNQALAARDLTTAALAYRTALAIDPTQAALHGNLALALDEAGDVQAADHHYRQALALEPDQAQLWINHGVLLLQGKRLREAEAALRQALALAPNDTSALSNLGVLLAQQYRDEEAETTLRTALRLQPQHRNAAYNLAYLLLRQCRLEEGWLRLEQRDRHGALAERLAKQLPCPRWRGEPLQGRSLLIALEAGHGDMIHFCRYAALAKAAGARRVTVLCHPALVTLFATLVGCDQAIPFDQDLPEGTDGEAPHFDYWVPPLSLPYLFATRPDTIPATLPYLHADPARVAHWAPRLAAPPGVLKVGLVWKGNVNFENDTERSLPSLATLAPLGQTTGVVFYSLQKGAGENEATTPPQELPLTPLGGDLVDFADTAAVIAQLDLVITVDTAVAHLAGALGQPCWLLLPWYLPDWRWFKEREDSPWYPGVLRLFRQPAMGDWDSVVAQVAQALRGRAGRH</sequence>
<organism evidence="2 3">
    <name type="scientific">Hylemonella gracilis str. Niagara R</name>
    <dbReference type="NCBI Taxonomy" id="1458275"/>
    <lineage>
        <taxon>Bacteria</taxon>
        <taxon>Pseudomonadati</taxon>
        <taxon>Pseudomonadota</taxon>
        <taxon>Betaproteobacteria</taxon>
        <taxon>Burkholderiales</taxon>
        <taxon>Comamonadaceae</taxon>
        <taxon>Hylemonella</taxon>
    </lineage>
</organism>
<protein>
    <submittedName>
        <fullName evidence="2">Uncharacterized protein</fullName>
    </submittedName>
</protein>
<dbReference type="STRING" id="1458275.AZ34_11235"/>
<dbReference type="InterPro" id="IPR002201">
    <property type="entry name" value="Glyco_trans_9"/>
</dbReference>
<accession>A0A016XJ79</accession>
<evidence type="ECO:0000256" key="1">
    <source>
        <dbReference type="PROSITE-ProRule" id="PRU00339"/>
    </source>
</evidence>
<feature type="repeat" description="TPR" evidence="1">
    <location>
        <begin position="46"/>
        <end position="79"/>
    </location>
</feature>
<dbReference type="Proteomes" id="UP000023268">
    <property type="component" value="Unassembled WGS sequence"/>
</dbReference>
<dbReference type="EMBL" id="JEMG01000001">
    <property type="protein sequence ID" value="EYC51592.1"/>
    <property type="molecule type" value="Genomic_DNA"/>
</dbReference>
<name>A0A016XJ79_9BURK</name>
<dbReference type="Gene3D" id="1.25.40.10">
    <property type="entry name" value="Tetratricopeptide repeat domain"/>
    <property type="match status" value="2"/>
</dbReference>
<dbReference type="SMART" id="SM00028">
    <property type="entry name" value="TPR"/>
    <property type="match status" value="4"/>
</dbReference>
<feature type="repeat" description="TPR" evidence="1">
    <location>
        <begin position="114"/>
        <end position="147"/>
    </location>
</feature>
<dbReference type="PROSITE" id="PS50005">
    <property type="entry name" value="TPR"/>
    <property type="match status" value="3"/>
</dbReference>
<feature type="repeat" description="TPR" evidence="1">
    <location>
        <begin position="80"/>
        <end position="113"/>
    </location>
</feature>
<dbReference type="InterPro" id="IPR019734">
    <property type="entry name" value="TPR_rpt"/>
</dbReference>
<dbReference type="Pfam" id="PF01075">
    <property type="entry name" value="Glyco_transf_9"/>
    <property type="match status" value="1"/>
</dbReference>
<dbReference type="InterPro" id="IPR052943">
    <property type="entry name" value="TMTC_O-mannosyl-trnsfr"/>
</dbReference>
<dbReference type="RefSeq" id="WP_035608033.1">
    <property type="nucleotide sequence ID" value="NZ_JEMG01000001.1"/>
</dbReference>
<dbReference type="OrthoDB" id="9809392at2"/>
<dbReference type="Pfam" id="PF13432">
    <property type="entry name" value="TPR_16"/>
    <property type="match status" value="2"/>
</dbReference>
<dbReference type="SUPFAM" id="SSF48452">
    <property type="entry name" value="TPR-like"/>
    <property type="match status" value="1"/>
</dbReference>
<dbReference type="InterPro" id="IPR011990">
    <property type="entry name" value="TPR-like_helical_dom_sf"/>
</dbReference>
<dbReference type="SUPFAM" id="SSF53756">
    <property type="entry name" value="UDP-Glycosyltransferase/glycogen phosphorylase"/>
    <property type="match status" value="1"/>
</dbReference>